<comment type="caution">
    <text evidence="1">The sequence shown here is derived from an EMBL/GenBank/DDBJ whole genome shotgun (WGS) entry which is preliminary data.</text>
</comment>
<evidence type="ECO:0000313" key="2">
    <source>
        <dbReference type="Proteomes" id="UP000627984"/>
    </source>
</evidence>
<gene>
    <name evidence="1" type="ORF">GCM10010126_44360</name>
</gene>
<organism evidence="1 2">
    <name type="scientific">Planomonospora parontospora</name>
    <dbReference type="NCBI Taxonomy" id="58119"/>
    <lineage>
        <taxon>Bacteria</taxon>
        <taxon>Bacillati</taxon>
        <taxon>Actinomycetota</taxon>
        <taxon>Actinomycetes</taxon>
        <taxon>Streptosporangiales</taxon>
        <taxon>Streptosporangiaceae</taxon>
        <taxon>Planomonospora</taxon>
    </lineage>
</organism>
<evidence type="ECO:0000313" key="1">
    <source>
        <dbReference type="EMBL" id="GGK80134.1"/>
    </source>
</evidence>
<sequence length="40" mass="4231">MAIKALMAKEITPDEAVATGAVRIEGAPALLERFSEVFAI</sequence>
<dbReference type="SUPFAM" id="SSF55718">
    <property type="entry name" value="SCP-like"/>
    <property type="match status" value="1"/>
</dbReference>
<reference evidence="1" key="1">
    <citation type="journal article" date="2014" name="Int. J. Syst. Evol. Microbiol.">
        <title>Complete genome sequence of Corynebacterium casei LMG S-19264T (=DSM 44701T), isolated from a smear-ripened cheese.</title>
        <authorList>
            <consortium name="US DOE Joint Genome Institute (JGI-PGF)"/>
            <person name="Walter F."/>
            <person name="Albersmeier A."/>
            <person name="Kalinowski J."/>
            <person name="Ruckert C."/>
        </authorList>
    </citation>
    <scope>NUCLEOTIDE SEQUENCE</scope>
    <source>
        <strain evidence="1">JCM 3093</strain>
    </source>
</reference>
<dbReference type="AlphaFoldDB" id="A0AA37BJX7"/>
<dbReference type="EMBL" id="BMQD01000014">
    <property type="protein sequence ID" value="GGK80134.1"/>
    <property type="molecule type" value="Genomic_DNA"/>
</dbReference>
<proteinExistence type="predicted"/>
<dbReference type="InterPro" id="IPR036527">
    <property type="entry name" value="SCP2_sterol-bd_dom_sf"/>
</dbReference>
<accession>A0AA37BJX7</accession>
<dbReference type="RefSeq" id="WP_275413862.1">
    <property type="nucleotide sequence ID" value="NZ_BMQD01000014.1"/>
</dbReference>
<reference evidence="1" key="2">
    <citation type="submission" date="2022-09" db="EMBL/GenBank/DDBJ databases">
        <authorList>
            <person name="Sun Q."/>
            <person name="Ohkuma M."/>
        </authorList>
    </citation>
    <scope>NUCLEOTIDE SEQUENCE</scope>
    <source>
        <strain evidence="1">JCM 3093</strain>
    </source>
</reference>
<name>A0AA37BJX7_9ACTN</name>
<protein>
    <submittedName>
        <fullName evidence="1">Uncharacterized protein</fullName>
    </submittedName>
</protein>
<dbReference type="Proteomes" id="UP000627984">
    <property type="component" value="Unassembled WGS sequence"/>
</dbReference>